<dbReference type="Proteomes" id="UP000215185">
    <property type="component" value="Chromosome 1"/>
</dbReference>
<dbReference type="KEGG" id="smen:SAMEA4412692_0179"/>
<dbReference type="Pfam" id="PF00485">
    <property type="entry name" value="PRK"/>
    <property type="match status" value="1"/>
</dbReference>
<dbReference type="OrthoDB" id="2388275at2"/>
<name>A0A239SLZ0_9STRE</name>
<feature type="domain" description="Phosphoribulokinase/uridine kinase" evidence="1">
    <location>
        <begin position="19"/>
        <end position="200"/>
    </location>
</feature>
<dbReference type="PANTHER" id="PTHR10285">
    <property type="entry name" value="URIDINE KINASE"/>
    <property type="match status" value="1"/>
</dbReference>
<dbReference type="eggNOG" id="COG0572">
    <property type="taxonomic scope" value="Bacteria"/>
</dbReference>
<dbReference type="RefSeq" id="WP_018373073.1">
    <property type="nucleotide sequence ID" value="NZ_LT906439.1"/>
</dbReference>
<dbReference type="GO" id="GO:0004849">
    <property type="term" value="F:uridine kinase activity"/>
    <property type="evidence" value="ECO:0007669"/>
    <property type="project" value="UniProtKB-EC"/>
</dbReference>
<dbReference type="InterPro" id="IPR006083">
    <property type="entry name" value="PRK/URK"/>
</dbReference>
<dbReference type="Gene3D" id="3.40.50.300">
    <property type="entry name" value="P-loop containing nucleotide triphosphate hydrolases"/>
    <property type="match status" value="1"/>
</dbReference>
<protein>
    <submittedName>
        <fullName evidence="2">Phosphoribulokinase/uridine kinase family protein</fullName>
        <ecNumber evidence="2">2.7.1.48</ecNumber>
    </submittedName>
</protein>
<organism evidence="2 3">
    <name type="scientific">Streptococcus merionis</name>
    <dbReference type="NCBI Taxonomy" id="400065"/>
    <lineage>
        <taxon>Bacteria</taxon>
        <taxon>Bacillati</taxon>
        <taxon>Bacillota</taxon>
        <taxon>Bacilli</taxon>
        <taxon>Lactobacillales</taxon>
        <taxon>Streptococcaceae</taxon>
        <taxon>Streptococcus</taxon>
    </lineage>
</organism>
<dbReference type="AlphaFoldDB" id="A0A239SLZ0"/>
<evidence type="ECO:0000259" key="1">
    <source>
        <dbReference type="Pfam" id="PF00485"/>
    </source>
</evidence>
<dbReference type="GO" id="GO:0005524">
    <property type="term" value="F:ATP binding"/>
    <property type="evidence" value="ECO:0007669"/>
    <property type="project" value="InterPro"/>
</dbReference>
<gene>
    <name evidence="2" type="primary">udk</name>
    <name evidence="2" type="ORF">SAMEA4412692_00179</name>
</gene>
<dbReference type="PRINTS" id="PR00988">
    <property type="entry name" value="URIDINKINASE"/>
</dbReference>
<proteinExistence type="predicted"/>
<dbReference type="EMBL" id="LT906439">
    <property type="protein sequence ID" value="SNU86299.1"/>
    <property type="molecule type" value="Genomic_DNA"/>
</dbReference>
<keyword evidence="2" id="KW-0418">Kinase</keyword>
<evidence type="ECO:0000313" key="2">
    <source>
        <dbReference type="EMBL" id="SNU86299.1"/>
    </source>
</evidence>
<dbReference type="SUPFAM" id="SSF52540">
    <property type="entry name" value="P-loop containing nucleoside triphosphate hydrolases"/>
    <property type="match status" value="1"/>
</dbReference>
<dbReference type="STRING" id="1123308.GCA_000380085_00508"/>
<accession>A0A239SLZ0</accession>
<keyword evidence="3" id="KW-1185">Reference proteome</keyword>
<keyword evidence="2" id="KW-0808">Transferase</keyword>
<evidence type="ECO:0000313" key="3">
    <source>
        <dbReference type="Proteomes" id="UP000215185"/>
    </source>
</evidence>
<dbReference type="EC" id="2.7.1.48" evidence="2"/>
<sequence>METLLTEILAFIAKREKTVIRICGHGGSGKSTFAQQLLQALPAGEANLLSCDPYIILGKYSQDALLSYDIDGQSTQHAITACHPLRHELSGLRRDLQMLAAGMDILTIDTPWQAQERLMAKRSVTIVEGMTPTFLEADLFDLSIFIYTDGETELMRRLARDTSQRGRDASFVQQTHAHRRRQYELYMAPLMSTFDLVINQSANDFVVERSIFSRD</sequence>
<reference evidence="2 3" key="1">
    <citation type="submission" date="2017-06" db="EMBL/GenBank/DDBJ databases">
        <authorList>
            <consortium name="Pathogen Informatics"/>
        </authorList>
    </citation>
    <scope>NUCLEOTIDE SEQUENCE [LARGE SCALE GENOMIC DNA]</scope>
    <source>
        <strain evidence="2 3">NCTC13788</strain>
    </source>
</reference>
<dbReference type="InterPro" id="IPR027417">
    <property type="entry name" value="P-loop_NTPase"/>
</dbReference>